<evidence type="ECO:0000313" key="1">
    <source>
        <dbReference type="Proteomes" id="UP000887566"/>
    </source>
</evidence>
<dbReference type="WBParaSite" id="PSAMB.scaffold2892size20701.g19508.t1">
    <property type="protein sequence ID" value="PSAMB.scaffold2892size20701.g19508.t1"/>
    <property type="gene ID" value="PSAMB.scaffold2892size20701.g19508"/>
</dbReference>
<protein>
    <submittedName>
        <fullName evidence="2">Uncharacterized protein</fullName>
    </submittedName>
</protein>
<keyword evidence="1" id="KW-1185">Reference proteome</keyword>
<evidence type="ECO:0000313" key="2">
    <source>
        <dbReference type="WBParaSite" id="PSAMB.scaffold2892size20701.g19508.t1"/>
    </source>
</evidence>
<proteinExistence type="predicted"/>
<sequence length="116" mass="12474">MRMAFVSALERDVSDWVLFIGASGKRQGIEADVPRGQRQGGMRHGHQLTPGAEQVGQISNSLTWHYGSLPRGAKALAGGDGTGNVHAHIGTGDMGIRFAMLHAHNGMVEWGFYLGY</sequence>
<accession>A0A914W2L5</accession>
<organism evidence="1 2">
    <name type="scientific">Plectus sambesii</name>
    <dbReference type="NCBI Taxonomy" id="2011161"/>
    <lineage>
        <taxon>Eukaryota</taxon>
        <taxon>Metazoa</taxon>
        <taxon>Ecdysozoa</taxon>
        <taxon>Nematoda</taxon>
        <taxon>Chromadorea</taxon>
        <taxon>Plectida</taxon>
        <taxon>Plectina</taxon>
        <taxon>Plectoidea</taxon>
        <taxon>Plectidae</taxon>
        <taxon>Plectus</taxon>
    </lineage>
</organism>
<name>A0A914W2L5_9BILA</name>
<dbReference type="AlphaFoldDB" id="A0A914W2L5"/>
<reference evidence="2" key="1">
    <citation type="submission" date="2022-11" db="UniProtKB">
        <authorList>
            <consortium name="WormBaseParasite"/>
        </authorList>
    </citation>
    <scope>IDENTIFICATION</scope>
</reference>
<dbReference type="Proteomes" id="UP000887566">
    <property type="component" value="Unplaced"/>
</dbReference>